<dbReference type="Proteomes" id="UP000478052">
    <property type="component" value="Unassembled WGS sequence"/>
</dbReference>
<proteinExistence type="predicted"/>
<comment type="caution">
    <text evidence="1">The sequence shown here is derived from an EMBL/GenBank/DDBJ whole genome shotgun (WGS) entry which is preliminary data.</text>
</comment>
<dbReference type="EMBL" id="VUJU01009707">
    <property type="protein sequence ID" value="KAF0718189.1"/>
    <property type="molecule type" value="Genomic_DNA"/>
</dbReference>
<keyword evidence="2" id="KW-1185">Reference proteome</keyword>
<organism evidence="1 2">
    <name type="scientific">Aphis craccivora</name>
    <name type="common">Cowpea aphid</name>
    <dbReference type="NCBI Taxonomy" id="307492"/>
    <lineage>
        <taxon>Eukaryota</taxon>
        <taxon>Metazoa</taxon>
        <taxon>Ecdysozoa</taxon>
        <taxon>Arthropoda</taxon>
        <taxon>Hexapoda</taxon>
        <taxon>Insecta</taxon>
        <taxon>Pterygota</taxon>
        <taxon>Neoptera</taxon>
        <taxon>Paraneoptera</taxon>
        <taxon>Hemiptera</taxon>
        <taxon>Sternorrhyncha</taxon>
        <taxon>Aphidomorpha</taxon>
        <taxon>Aphidoidea</taxon>
        <taxon>Aphididae</taxon>
        <taxon>Aphidini</taxon>
        <taxon>Aphis</taxon>
        <taxon>Aphis</taxon>
    </lineage>
</organism>
<name>A0A6G0W169_APHCR</name>
<protein>
    <submittedName>
        <fullName evidence="1">Uncharacterized protein</fullName>
    </submittedName>
</protein>
<reference evidence="1 2" key="1">
    <citation type="submission" date="2019-08" db="EMBL/GenBank/DDBJ databases">
        <title>Whole genome of Aphis craccivora.</title>
        <authorList>
            <person name="Voronova N.V."/>
            <person name="Shulinski R.S."/>
            <person name="Bandarenka Y.V."/>
            <person name="Zhorov D.G."/>
            <person name="Warner D."/>
        </authorList>
    </citation>
    <scope>NUCLEOTIDE SEQUENCE [LARGE SCALE GENOMIC DNA]</scope>
    <source>
        <strain evidence="1">180601</strain>
        <tissue evidence="1">Whole Body</tissue>
    </source>
</reference>
<feature type="non-terminal residue" evidence="1">
    <location>
        <position position="669"/>
    </location>
</feature>
<dbReference type="AlphaFoldDB" id="A0A6G0W169"/>
<gene>
    <name evidence="1" type="ORF">FWK35_00025738</name>
</gene>
<sequence length="669" mass="78245">MVDNKESTKKEAFRDLTELMVRELVPHIGFRSKIFKKIGDLKSFNNTSSSFLKLMETSSAEYNVFYSGNLQQVQNVLNNDELEYTDQTLGQGSDKEVIIESFMESLDHDNIAGSSTNVVWNDQNQCVTKKLSENCVNQVYTLPVTHEKRSVNDLKNILLSYHKGQIIIDYYKNHNLLNGPMRNKLSHLVISHTLKNINEKKISTTKLNALFQDIKDIFPNENIQTYYLPYKKESDNVTPTRGKLWDKYCNMRREIRNKKSTIQTKDNVIFEYDNNEEPTEEIIWLKNNLAPWNMVIEYWKKTFHFRYNSLSHKEKHYSYFSDLPAIKGPIGFTLIELDFEQLYPGKDLTLFTNFELFKTKIPNLIRNYKYKKIDSLVDEILTPTTVLVLIELFKPINVCKRSATGSSKATYWRPSKLELKQSFIYFVNSTIQVKEVNEEKNKKAQRLQQTVQPYMIFVCGTESEHQISEFYVIINNHIFKVESGLKAVDICFKSFFALNLNYTDESRQLEDFMKKHLKSHANFEYSFHEIVTGDAVNIMAKWYNEAIVPRNKVQSFINDIKSINVNSMQLLQNTVLNQLKTSQYPFKNLETEYLRLNALEKLGVYIKPNEITVGSRIKNVKNTIINTVKINVYFISLRSVFKAFFEQPNVLQIVLDYFEKLNSMKGDII</sequence>
<evidence type="ECO:0000313" key="1">
    <source>
        <dbReference type="EMBL" id="KAF0718189.1"/>
    </source>
</evidence>
<evidence type="ECO:0000313" key="2">
    <source>
        <dbReference type="Proteomes" id="UP000478052"/>
    </source>
</evidence>
<dbReference type="OrthoDB" id="6620441at2759"/>
<accession>A0A6G0W169</accession>